<evidence type="ECO:0000256" key="6">
    <source>
        <dbReference type="ARBA" id="ARBA00022786"/>
    </source>
</evidence>
<dbReference type="CDD" id="cd23790">
    <property type="entry name" value="UBCc_UBE2A_2B"/>
    <property type="match status" value="1"/>
</dbReference>
<evidence type="ECO:0000256" key="8">
    <source>
        <dbReference type="ARBA" id="ARBA00023204"/>
    </source>
</evidence>
<dbReference type="InterPro" id="IPR023313">
    <property type="entry name" value="UBQ-conjugating_AS"/>
</dbReference>
<dbReference type="Pfam" id="PF00179">
    <property type="entry name" value="UQ_con"/>
    <property type="match status" value="1"/>
</dbReference>
<comment type="catalytic activity">
    <reaction evidence="1">
        <text>S-ubiquitinyl-[E1 ubiquitin-activating enzyme]-L-cysteine + [E2 ubiquitin-conjugating enzyme]-L-cysteine = [E1 ubiquitin-activating enzyme]-L-cysteine + S-ubiquitinyl-[E2 ubiquitin-conjugating enzyme]-L-cysteine.</text>
        <dbReference type="EC" id="2.3.2.23"/>
    </reaction>
</comment>
<sequence length="459" mass="53650">MSTPARRRLMRDFKRLQEDPPAGVSGAPTDNNIMLWNAVIFGPRDTPFEDGTFKLTLEFTEEYPNKPPTVRFISKMFHPNVYADGSICLDILQNRWSPTYDVSAILTSIQSLLDEPNPNSPANSLAAQLYQENRREYEKRVAAIVEQSWINFEEEEKSDFDYLVGRRLQRCPQPSSNQRQKRSSADRPQHLPHLKRHNRLAHLKCDGKNFQQKCFENRRHVKYTFTDQPFNSRLTLEPRLEIFGPNKILDDDDIQLGWNPGIFANKKSVRINERRKHGDKINKNKQLNYVDEFLTETYDEPMNESPFLHSPTVRATGQQIPRLTTTIERVEEKSANLNSNDLNFQGKYIHVNETELDLHSSNDYSIISSEDNLSQFNLTTPDHETISFEMDANTNNDNDDNPSRKLCKHSSGIFPAHYFQNDPYFHDPFNYNRHQIRYSSFDTFDFYNDDDNIAHIFEK</sequence>
<dbReference type="FunFam" id="3.10.110.10:FF:000062">
    <property type="entry name" value="Ubiquitin-conjugating enzyme E2 B"/>
    <property type="match status" value="1"/>
</dbReference>
<accession>A0A922I9P4</accession>
<keyword evidence="4" id="KW-0547">Nucleotide-binding</keyword>
<keyword evidence="7" id="KW-0067">ATP-binding</keyword>
<feature type="region of interest" description="Disordered" evidence="10">
    <location>
        <begin position="171"/>
        <end position="191"/>
    </location>
</feature>
<keyword evidence="6" id="KW-0833">Ubl conjugation pathway</keyword>
<organism evidence="12 13">
    <name type="scientific">Dermatophagoides farinae</name>
    <name type="common">American house dust mite</name>
    <dbReference type="NCBI Taxonomy" id="6954"/>
    <lineage>
        <taxon>Eukaryota</taxon>
        <taxon>Metazoa</taxon>
        <taxon>Ecdysozoa</taxon>
        <taxon>Arthropoda</taxon>
        <taxon>Chelicerata</taxon>
        <taxon>Arachnida</taxon>
        <taxon>Acari</taxon>
        <taxon>Acariformes</taxon>
        <taxon>Sarcoptiformes</taxon>
        <taxon>Astigmata</taxon>
        <taxon>Psoroptidia</taxon>
        <taxon>Analgoidea</taxon>
        <taxon>Pyroglyphidae</taxon>
        <taxon>Dermatophagoidinae</taxon>
        <taxon>Dermatophagoides</taxon>
    </lineage>
</organism>
<keyword evidence="5" id="KW-0227">DNA damage</keyword>
<dbReference type="Gene3D" id="3.10.110.10">
    <property type="entry name" value="Ubiquitin Conjugating Enzyme"/>
    <property type="match status" value="1"/>
</dbReference>
<evidence type="ECO:0000256" key="4">
    <source>
        <dbReference type="ARBA" id="ARBA00022741"/>
    </source>
</evidence>
<gene>
    <name evidence="12" type="primary">UBE2B_1</name>
    <name evidence="12" type="ORF">DERF_000212</name>
</gene>
<reference evidence="12" key="2">
    <citation type="journal article" date="2022" name="Res Sq">
        <title>Comparative Genomics Reveals Insights into the Divergent Evolution of Astigmatic Mites and Household Pest Adaptations.</title>
        <authorList>
            <person name="Xiong Q."/>
            <person name="Wan A.T.-Y."/>
            <person name="Liu X.-Y."/>
            <person name="Fung C.S.-H."/>
            <person name="Xiao X."/>
            <person name="Malainual N."/>
            <person name="Hou J."/>
            <person name="Wang L."/>
            <person name="Wang M."/>
            <person name="Yang K."/>
            <person name="Cui Y."/>
            <person name="Leung E."/>
            <person name="Nong W."/>
            <person name="Shin S.-K."/>
            <person name="Au S."/>
            <person name="Jeong K.Y."/>
            <person name="Chew F.T."/>
            <person name="Hui J."/>
            <person name="Leung T.F."/>
            <person name="Tungtrongchitr A."/>
            <person name="Zhong N."/>
            <person name="Liu Z."/>
            <person name="Tsui S."/>
        </authorList>
    </citation>
    <scope>NUCLEOTIDE SEQUENCE</scope>
    <source>
        <strain evidence="12">Derf</strain>
        <tissue evidence="12">Whole organism</tissue>
    </source>
</reference>
<dbReference type="InterPro" id="IPR050113">
    <property type="entry name" value="Ub_conjugating_enzyme"/>
</dbReference>
<reference evidence="12" key="1">
    <citation type="submission" date="2013-05" db="EMBL/GenBank/DDBJ databases">
        <authorList>
            <person name="Yim A.K.Y."/>
            <person name="Chan T.F."/>
            <person name="Ji K.M."/>
            <person name="Liu X.Y."/>
            <person name="Zhou J.W."/>
            <person name="Li R.Q."/>
            <person name="Yang K.Y."/>
            <person name="Li J."/>
            <person name="Li M."/>
            <person name="Law P.T.W."/>
            <person name="Wu Y.L."/>
            <person name="Cai Z.L."/>
            <person name="Qin H."/>
            <person name="Bao Y."/>
            <person name="Leung R.K.K."/>
            <person name="Ng P.K.S."/>
            <person name="Zou J."/>
            <person name="Zhong X.J."/>
            <person name="Ran P.X."/>
            <person name="Zhong N.S."/>
            <person name="Liu Z.G."/>
            <person name="Tsui S.K.W."/>
        </authorList>
    </citation>
    <scope>NUCLEOTIDE SEQUENCE</scope>
    <source>
        <strain evidence="12">Derf</strain>
        <tissue evidence="12">Whole organism</tissue>
    </source>
</reference>
<feature type="domain" description="UBC core" evidence="11">
    <location>
        <begin position="4"/>
        <end position="150"/>
    </location>
</feature>
<evidence type="ECO:0000313" key="13">
    <source>
        <dbReference type="Proteomes" id="UP000790347"/>
    </source>
</evidence>
<dbReference type="SUPFAM" id="SSF54495">
    <property type="entry name" value="UBC-like"/>
    <property type="match status" value="1"/>
</dbReference>
<evidence type="ECO:0000256" key="1">
    <source>
        <dbReference type="ARBA" id="ARBA00000485"/>
    </source>
</evidence>
<dbReference type="InterPro" id="IPR016135">
    <property type="entry name" value="UBQ-conjugating_enzyme/RWD"/>
</dbReference>
<keyword evidence="8" id="KW-0234">DNA repair</keyword>
<dbReference type="PANTHER" id="PTHR24067">
    <property type="entry name" value="UBIQUITIN-CONJUGATING ENZYME E2"/>
    <property type="match status" value="1"/>
</dbReference>
<dbReference type="GO" id="GO:0006281">
    <property type="term" value="P:DNA repair"/>
    <property type="evidence" value="ECO:0007669"/>
    <property type="project" value="UniProtKB-KW"/>
</dbReference>
<comment type="pathway">
    <text evidence="2">Protein modification; protein ubiquitination.</text>
</comment>
<dbReference type="Proteomes" id="UP000790347">
    <property type="component" value="Unassembled WGS sequence"/>
</dbReference>
<evidence type="ECO:0000313" key="12">
    <source>
        <dbReference type="EMBL" id="KAH9526095.1"/>
    </source>
</evidence>
<dbReference type="PROSITE" id="PS00183">
    <property type="entry name" value="UBC_1"/>
    <property type="match status" value="1"/>
</dbReference>
<dbReference type="SMART" id="SM00212">
    <property type="entry name" value="UBCc"/>
    <property type="match status" value="1"/>
</dbReference>
<dbReference type="GO" id="GO:0061631">
    <property type="term" value="F:ubiquitin conjugating enzyme activity"/>
    <property type="evidence" value="ECO:0007669"/>
    <property type="project" value="UniProtKB-EC"/>
</dbReference>
<evidence type="ECO:0000259" key="11">
    <source>
        <dbReference type="PROSITE" id="PS50127"/>
    </source>
</evidence>
<keyword evidence="3" id="KW-0808">Transferase</keyword>
<dbReference type="AlphaFoldDB" id="A0A922I9P4"/>
<evidence type="ECO:0000256" key="3">
    <source>
        <dbReference type="ARBA" id="ARBA00022679"/>
    </source>
</evidence>
<comment type="caution">
    <text evidence="12">The sequence shown here is derived from an EMBL/GenBank/DDBJ whole genome shotgun (WGS) entry which is preliminary data.</text>
</comment>
<evidence type="ECO:0000256" key="7">
    <source>
        <dbReference type="ARBA" id="ARBA00022840"/>
    </source>
</evidence>
<evidence type="ECO:0000256" key="10">
    <source>
        <dbReference type="SAM" id="MobiDB-lite"/>
    </source>
</evidence>
<dbReference type="GO" id="GO:0005524">
    <property type="term" value="F:ATP binding"/>
    <property type="evidence" value="ECO:0007669"/>
    <property type="project" value="UniProtKB-KW"/>
</dbReference>
<keyword evidence="13" id="KW-1185">Reference proteome</keyword>
<dbReference type="InterPro" id="IPR000608">
    <property type="entry name" value="UBC"/>
</dbReference>
<protein>
    <submittedName>
        <fullName evidence="12">Ubiquitin-conjugating enzyme E2 B</fullName>
    </submittedName>
</protein>
<dbReference type="PROSITE" id="PS50127">
    <property type="entry name" value="UBC_2"/>
    <property type="match status" value="1"/>
</dbReference>
<feature type="active site" description="Glycyl thioester intermediate" evidence="9">
    <location>
        <position position="88"/>
    </location>
</feature>
<name>A0A922I9P4_DERFA</name>
<evidence type="ECO:0000256" key="2">
    <source>
        <dbReference type="ARBA" id="ARBA00004906"/>
    </source>
</evidence>
<evidence type="ECO:0000256" key="9">
    <source>
        <dbReference type="PROSITE-ProRule" id="PRU10133"/>
    </source>
</evidence>
<dbReference type="EMBL" id="ASGP02000001">
    <property type="protein sequence ID" value="KAH9526095.1"/>
    <property type="molecule type" value="Genomic_DNA"/>
</dbReference>
<proteinExistence type="predicted"/>
<evidence type="ECO:0000256" key="5">
    <source>
        <dbReference type="ARBA" id="ARBA00022763"/>
    </source>
</evidence>